<evidence type="ECO:0000256" key="2">
    <source>
        <dbReference type="ARBA" id="ARBA00006275"/>
    </source>
</evidence>
<protein>
    <submittedName>
        <fullName evidence="7">RagB/SusD family nutrient uptake outer membrane protein</fullName>
    </submittedName>
</protein>
<reference evidence="7 8" key="1">
    <citation type="submission" date="2020-03" db="EMBL/GenBank/DDBJ databases">
        <title>Genomic analysis of Bacteroides faecium CBA7301.</title>
        <authorList>
            <person name="Kim J."/>
            <person name="Roh S.W."/>
        </authorList>
    </citation>
    <scope>NUCLEOTIDE SEQUENCE [LARGE SCALE GENOMIC DNA]</scope>
    <source>
        <strain evidence="7 8">CBA7301</strain>
    </source>
</reference>
<evidence type="ECO:0000256" key="1">
    <source>
        <dbReference type="ARBA" id="ARBA00004442"/>
    </source>
</evidence>
<name>A0A6H0KM84_9BACE</name>
<dbReference type="InterPro" id="IPR012944">
    <property type="entry name" value="SusD_RagB_dom"/>
</dbReference>
<evidence type="ECO:0000256" key="3">
    <source>
        <dbReference type="ARBA" id="ARBA00022729"/>
    </source>
</evidence>
<accession>A0A6H0KM84</accession>
<evidence type="ECO:0000313" key="8">
    <source>
        <dbReference type="Proteomes" id="UP000501780"/>
    </source>
</evidence>
<dbReference type="EMBL" id="CP050831">
    <property type="protein sequence ID" value="QIU93688.1"/>
    <property type="molecule type" value="Genomic_DNA"/>
</dbReference>
<keyword evidence="4" id="KW-0472">Membrane</keyword>
<evidence type="ECO:0000256" key="4">
    <source>
        <dbReference type="ARBA" id="ARBA00023136"/>
    </source>
</evidence>
<dbReference type="SUPFAM" id="SSF48452">
    <property type="entry name" value="TPR-like"/>
    <property type="match status" value="1"/>
</dbReference>
<feature type="domain" description="RagB/SusD" evidence="6">
    <location>
        <begin position="343"/>
        <end position="612"/>
    </location>
</feature>
<dbReference type="Proteomes" id="UP000501780">
    <property type="component" value="Chromosome"/>
</dbReference>
<gene>
    <name evidence="7" type="ORF">BacF7301_05795</name>
</gene>
<keyword evidence="8" id="KW-1185">Reference proteome</keyword>
<dbReference type="InterPro" id="IPR011990">
    <property type="entry name" value="TPR-like_helical_dom_sf"/>
</dbReference>
<comment type="similarity">
    <text evidence="2">Belongs to the SusD family.</text>
</comment>
<dbReference type="PROSITE" id="PS51257">
    <property type="entry name" value="PROKAR_LIPOPROTEIN"/>
    <property type="match status" value="1"/>
</dbReference>
<sequence>MKSLKRYFHGLMLIALLTTTISCEDFALGEKFLQKPPSSDVTIDTIFSTAEYARRVLWNSYGYLPYSFNASNQYTNSVGLWYGILEGLTDLCNSSLTWDGVNINYYNGSYNAGSEDKANGTKYKFTARNGWKSIRMAWVFIENVDRVPDMGADEKSRLKAEAKIVIATQYAEMLRHYGALPIVDHAIEADDAQLPRRGTLQETVDFIIRMLDEAIACKELPWAVTEEESDNWSGRLTRASAMGLKVRVRLFVASPLFNSDAPYYDGEASTKLMTWFGGYDAKRWEDAANAGKEFFDEMKKEGFYGLVKEAEPRMAFRDAYYKRGTTESLISVRRHYRTNNIGGIMQGARWGAWGPTKEYFDMFPMADGSDFDWNNPEHSKNPFINRDPRLSETILLDGDIFGSGKADVCRAKSDDKKNYPAGIHYNNKTVSLDDKGLTTNGITARKFLLDRQGEWKNRVIQWPLLRLAEVYLSYAEALNECNRTAEAYPYINAVRNRVNLGDLKTGLDKKEFREAVLRERACEFGYEEVRFYDLIRWKREADFTKRLHGLYIYRHVVPEGTDKFAGEYKFDFPQLTARAWQKAGGFTPKWYLSAFPATEINKGYGLVQNPGWE</sequence>
<dbReference type="RefSeq" id="WP_167961055.1">
    <property type="nucleotide sequence ID" value="NZ_CP050831.1"/>
</dbReference>
<dbReference type="AlphaFoldDB" id="A0A6H0KM84"/>
<evidence type="ECO:0000259" key="6">
    <source>
        <dbReference type="Pfam" id="PF07980"/>
    </source>
</evidence>
<dbReference type="KEGG" id="bfc:BacF7301_05795"/>
<dbReference type="GO" id="GO:0009279">
    <property type="term" value="C:cell outer membrane"/>
    <property type="evidence" value="ECO:0007669"/>
    <property type="project" value="UniProtKB-SubCell"/>
</dbReference>
<keyword evidence="5" id="KW-0998">Cell outer membrane</keyword>
<dbReference type="Gene3D" id="1.25.40.390">
    <property type="match status" value="1"/>
</dbReference>
<organism evidence="7 8">
    <name type="scientific">Bacteroides faecium</name>
    <dbReference type="NCBI Taxonomy" id="2715212"/>
    <lineage>
        <taxon>Bacteria</taxon>
        <taxon>Pseudomonadati</taxon>
        <taxon>Bacteroidota</taxon>
        <taxon>Bacteroidia</taxon>
        <taxon>Bacteroidales</taxon>
        <taxon>Bacteroidaceae</taxon>
        <taxon>Bacteroides</taxon>
    </lineage>
</organism>
<keyword evidence="3" id="KW-0732">Signal</keyword>
<evidence type="ECO:0000256" key="5">
    <source>
        <dbReference type="ARBA" id="ARBA00023237"/>
    </source>
</evidence>
<comment type="subcellular location">
    <subcellularLocation>
        <location evidence="1">Cell outer membrane</location>
    </subcellularLocation>
</comment>
<proteinExistence type="inferred from homology"/>
<dbReference type="Pfam" id="PF07980">
    <property type="entry name" value="SusD_RagB"/>
    <property type="match status" value="1"/>
</dbReference>
<evidence type="ECO:0000313" key="7">
    <source>
        <dbReference type="EMBL" id="QIU93688.1"/>
    </source>
</evidence>